<keyword evidence="5 9" id="KW-0732">Signal</keyword>
<evidence type="ECO:0000256" key="1">
    <source>
        <dbReference type="ARBA" id="ARBA00004613"/>
    </source>
</evidence>
<dbReference type="PANTHER" id="PTHR11412">
    <property type="entry name" value="MACROGLOBULIN / COMPLEMENT"/>
    <property type="match status" value="1"/>
</dbReference>
<dbReference type="Gene3D" id="2.60.40.1940">
    <property type="match status" value="1"/>
</dbReference>
<dbReference type="Gene3D" id="2.20.130.20">
    <property type="match status" value="1"/>
</dbReference>
<feature type="domain" description="Anaphylatoxin-like" evidence="10">
    <location>
        <begin position="683"/>
        <end position="719"/>
    </location>
</feature>
<dbReference type="InterPro" id="IPR002890">
    <property type="entry name" value="MG2"/>
</dbReference>
<dbReference type="Pfam" id="PF17791">
    <property type="entry name" value="MG3"/>
    <property type="match status" value="1"/>
</dbReference>
<keyword evidence="6" id="KW-0722">Serine protease inhibitor</keyword>
<organism evidence="11 12">
    <name type="scientific">Pyxicephalus adspersus</name>
    <name type="common">African bullfrog</name>
    <dbReference type="NCBI Taxonomy" id="30357"/>
    <lineage>
        <taxon>Eukaryota</taxon>
        <taxon>Metazoa</taxon>
        <taxon>Chordata</taxon>
        <taxon>Craniata</taxon>
        <taxon>Vertebrata</taxon>
        <taxon>Euteleostomi</taxon>
        <taxon>Amphibia</taxon>
        <taxon>Batrachia</taxon>
        <taxon>Anura</taxon>
        <taxon>Neobatrachia</taxon>
        <taxon>Ranoidea</taxon>
        <taxon>Pyxicephalidae</taxon>
        <taxon>Pyxicephalinae</taxon>
        <taxon>Pyxicephalus</taxon>
    </lineage>
</organism>
<evidence type="ECO:0000256" key="3">
    <source>
        <dbReference type="ARBA" id="ARBA00022525"/>
    </source>
</evidence>
<evidence type="ECO:0000259" key="10">
    <source>
        <dbReference type="PROSITE" id="PS01178"/>
    </source>
</evidence>
<evidence type="ECO:0000256" key="5">
    <source>
        <dbReference type="ARBA" id="ARBA00022729"/>
    </source>
</evidence>
<evidence type="ECO:0000256" key="8">
    <source>
        <dbReference type="ARBA" id="ARBA00023180"/>
    </source>
</evidence>
<dbReference type="GO" id="GO:0006956">
    <property type="term" value="P:complement activation"/>
    <property type="evidence" value="ECO:0007669"/>
    <property type="project" value="InterPro"/>
</dbReference>
<dbReference type="Pfam" id="PF17789">
    <property type="entry name" value="MG4"/>
    <property type="match status" value="1"/>
</dbReference>
<dbReference type="InterPro" id="IPR000020">
    <property type="entry name" value="Anaphylatoxin/fibulin"/>
</dbReference>
<dbReference type="InterPro" id="IPR041555">
    <property type="entry name" value="MG3"/>
</dbReference>
<dbReference type="Gene3D" id="2.60.40.1930">
    <property type="match status" value="3"/>
</dbReference>
<dbReference type="PANTHER" id="PTHR11412:SF86">
    <property type="entry name" value="COMPLEMENT C4-A-RELATED"/>
    <property type="match status" value="1"/>
</dbReference>
<dbReference type="Pfam" id="PF07703">
    <property type="entry name" value="A2M_BRD"/>
    <property type="match status" value="1"/>
</dbReference>
<evidence type="ECO:0000256" key="7">
    <source>
        <dbReference type="ARBA" id="ARBA00023157"/>
    </source>
</evidence>
<dbReference type="PROSITE" id="PS01178">
    <property type="entry name" value="ANAPHYLATOXIN_2"/>
    <property type="match status" value="1"/>
</dbReference>
<dbReference type="InterPro" id="IPR001840">
    <property type="entry name" value="Anaphylatoxn_comp_syst_dom"/>
</dbReference>
<dbReference type="InterPro" id="IPR013783">
    <property type="entry name" value="Ig-like_fold"/>
</dbReference>
<dbReference type="Gene3D" id="6.20.50.160">
    <property type="match status" value="1"/>
</dbReference>
<dbReference type="FunFam" id="2.60.40.1940:FF:000001">
    <property type="entry name" value="Complement component C3"/>
    <property type="match status" value="1"/>
</dbReference>
<dbReference type="Pfam" id="PF00207">
    <property type="entry name" value="A2M"/>
    <property type="match status" value="1"/>
</dbReference>
<keyword evidence="4" id="KW-0646">Protease inhibitor</keyword>
<comment type="subcellular location">
    <subcellularLocation>
        <location evidence="1">Secreted</location>
    </subcellularLocation>
</comment>
<dbReference type="CDD" id="cd00017">
    <property type="entry name" value="ANATO"/>
    <property type="match status" value="1"/>
</dbReference>
<evidence type="ECO:0000313" key="12">
    <source>
        <dbReference type="Proteomes" id="UP001181693"/>
    </source>
</evidence>
<dbReference type="InterPro" id="IPR041425">
    <property type="entry name" value="C3/4/5_MG1"/>
</dbReference>
<dbReference type="FunFam" id="6.20.50.160:FF:000001">
    <property type="entry name" value="Complement component 4"/>
    <property type="match status" value="1"/>
</dbReference>
<evidence type="ECO:0000256" key="4">
    <source>
        <dbReference type="ARBA" id="ARBA00022690"/>
    </source>
</evidence>
<dbReference type="SMART" id="SM01360">
    <property type="entry name" value="A2M"/>
    <property type="match status" value="1"/>
</dbReference>
<dbReference type="InterPro" id="IPR011625">
    <property type="entry name" value="A2M_N_BRD"/>
</dbReference>
<dbReference type="AlphaFoldDB" id="A0AAV3A0D1"/>
<dbReference type="Gene3D" id="2.60.40.10">
    <property type="entry name" value="Immunoglobulins"/>
    <property type="match status" value="1"/>
</dbReference>
<comment type="similarity">
    <text evidence="2">Belongs to the protease inhibitor I39 (alpha-2-macroglobulin) family.</text>
</comment>
<evidence type="ECO:0000313" key="11">
    <source>
        <dbReference type="EMBL" id="DBA20494.1"/>
    </source>
</evidence>
<evidence type="ECO:0000256" key="9">
    <source>
        <dbReference type="SAM" id="SignalP"/>
    </source>
</evidence>
<dbReference type="PRINTS" id="PR00004">
    <property type="entry name" value="ANAPHYLATOXN"/>
</dbReference>
<proteinExistence type="inferred from homology"/>
<dbReference type="EMBL" id="DYDO01000007">
    <property type="protein sequence ID" value="DBA20494.1"/>
    <property type="molecule type" value="Genomic_DNA"/>
</dbReference>
<feature type="chain" id="PRO_5043920894" description="Anaphylatoxin-like domain-containing protein" evidence="9">
    <location>
        <begin position="22"/>
        <end position="873"/>
    </location>
</feature>
<dbReference type="GO" id="GO:0006954">
    <property type="term" value="P:inflammatory response"/>
    <property type="evidence" value="ECO:0007669"/>
    <property type="project" value="InterPro"/>
</dbReference>
<protein>
    <recommendedName>
        <fullName evidence="10">Anaphylatoxin-like domain-containing protein</fullName>
    </recommendedName>
</protein>
<dbReference type="InterPro" id="IPR018081">
    <property type="entry name" value="Anaphylatoxin_comp_syst"/>
</dbReference>
<keyword evidence="8" id="KW-0325">Glycoprotein</keyword>
<dbReference type="Pfam" id="PF17790">
    <property type="entry name" value="MG1"/>
    <property type="match status" value="1"/>
</dbReference>
<dbReference type="GO" id="GO:0004867">
    <property type="term" value="F:serine-type endopeptidase inhibitor activity"/>
    <property type="evidence" value="ECO:0007669"/>
    <property type="project" value="UniProtKB-KW"/>
</dbReference>
<accession>A0AAV3A0D1</accession>
<reference evidence="11" key="1">
    <citation type="thesis" date="2020" institute="ProQuest LLC" country="789 East Eisenhower Parkway, Ann Arbor, MI, USA">
        <title>Comparative Genomics and Chromosome Evolution.</title>
        <authorList>
            <person name="Mudd A.B."/>
        </authorList>
    </citation>
    <scope>NUCLEOTIDE SEQUENCE</scope>
    <source>
        <strain evidence="11">1538</strain>
        <tissue evidence="11">Blood</tissue>
    </source>
</reference>
<dbReference type="SMART" id="SM01359">
    <property type="entry name" value="A2M_N_2"/>
    <property type="match status" value="1"/>
</dbReference>
<dbReference type="SUPFAM" id="SSF47686">
    <property type="entry name" value="Anaphylotoxins (complement system)"/>
    <property type="match status" value="1"/>
</dbReference>
<sequence>MGPSLLLSCLLWAAMVCMTMAQTPKFLVTAPRLLHVGVKEDVWVQMEWPQDAKVPDNVGVQMFLRNQRTMADCTDRYQLTLNTRNNHISKQTIELTPIRATTCKLDEQRSSRYVQLVMTSAALGGNPKVVSIPYSYKRGYIFIQTDKTVYTPKESVNIRVFTLDHMMRPSEESVTSTVINAEGFQVRKSQKHSLHSVVTDKFMIPDISTTGVWTISAYYSSAPESNFTAEFEVKKYVLPNFEVKIIPELPYFQINKAEFRVKVEARYVYGEPVNGVAHVRVGIINPSGKKIMLQGLEQQVKMEDGEGTIQIKKDDIVRKSESSAEQLLGSTFYMAATVMEKASGTLEENELTTVKFVTSPYNLDFSKTKKYFTPGTPTQIVAEVTYTDGTPARGVKVILLKAKKQLNSFPSDEDGKVVFPINTDVNEKSLDITIRAEGSDGQLEETIFLSAYISITNSYLHMDVPSQVLSPGESLKVTVKMVTPNAGSVKRIYYMVLNKGQILDLRFIERSDFMVFSVPVSTKMIPSFRIIAYYYLNSEIVANSAWVDVSDVCEGKLHIRTDVKDSILPGQSFKLTVETDDTTSVSLSAVDTAVYLVNAKSKLTPDKVFKAMNDYDLGCSPGGGRDSNSVFTDAGVAFVSSFSHSDFASLGCQGSQRKKRSTDFVGLAKQKADRYASADLKKCCNNGMVLLPPRMERDCNKRARRVESGACRNAFLDCCKYADDLRKKIASEKRRKNTIGRTHVDNFDEEDFADESEIQVRAKFPETWFWRTIKVNKKHSDIVAVPDSITTWEIQAVGMSAGKGFCVADPVKVKVFKPFHIYLRVPLTVKRFEQIELRPVLYNFGERELKREGVAVVEEKSFVLNPKGKEIVV</sequence>
<dbReference type="FunFam" id="2.60.40.1930:FF:000001">
    <property type="entry name" value="CD109 isoform 3"/>
    <property type="match status" value="1"/>
</dbReference>
<evidence type="ECO:0000256" key="6">
    <source>
        <dbReference type="ARBA" id="ARBA00022900"/>
    </source>
</evidence>
<dbReference type="InterPro" id="IPR050473">
    <property type="entry name" value="A2M/Complement_sys"/>
</dbReference>
<keyword evidence="7" id="KW-1015">Disulfide bond</keyword>
<comment type="caution">
    <text evidence="11">The sequence shown here is derived from an EMBL/GenBank/DDBJ whole genome shotgun (WGS) entry which is preliminary data.</text>
</comment>
<name>A0AAV3A0D1_PYXAD</name>
<dbReference type="Proteomes" id="UP001181693">
    <property type="component" value="Unassembled WGS sequence"/>
</dbReference>
<feature type="signal peptide" evidence="9">
    <location>
        <begin position="1"/>
        <end position="21"/>
    </location>
</feature>
<keyword evidence="12" id="KW-1185">Reference proteome</keyword>
<dbReference type="InterPro" id="IPR001599">
    <property type="entry name" value="Macroglobln_a2"/>
</dbReference>
<dbReference type="SMART" id="SM00104">
    <property type="entry name" value="ANATO"/>
    <property type="match status" value="1"/>
</dbReference>
<dbReference type="Gene3D" id="1.20.91.20">
    <property type="entry name" value="Anaphylotoxins (complement system)"/>
    <property type="match status" value="1"/>
</dbReference>
<dbReference type="InterPro" id="IPR040839">
    <property type="entry name" value="MG4"/>
</dbReference>
<keyword evidence="3" id="KW-0964">Secreted</keyword>
<dbReference type="Pfam" id="PF01835">
    <property type="entry name" value="MG2"/>
    <property type="match status" value="1"/>
</dbReference>
<evidence type="ECO:0000256" key="2">
    <source>
        <dbReference type="ARBA" id="ARBA00010952"/>
    </source>
</evidence>
<dbReference type="Pfam" id="PF01821">
    <property type="entry name" value="ANATO"/>
    <property type="match status" value="1"/>
</dbReference>
<gene>
    <name evidence="11" type="ORF">GDO54_017267</name>
</gene>
<dbReference type="GO" id="GO:0005615">
    <property type="term" value="C:extracellular space"/>
    <property type="evidence" value="ECO:0007669"/>
    <property type="project" value="TreeGrafter"/>
</dbReference>